<dbReference type="CDD" id="cd06529">
    <property type="entry name" value="S24_LexA-like"/>
    <property type="match status" value="1"/>
</dbReference>
<evidence type="ECO:0000256" key="2">
    <source>
        <dbReference type="ARBA" id="ARBA00023125"/>
    </source>
</evidence>
<dbReference type="SUPFAM" id="SSF51306">
    <property type="entry name" value="LexA/Signal peptidase"/>
    <property type="match status" value="1"/>
</dbReference>
<gene>
    <name evidence="6" type="ORF">OSH00_02030</name>
</gene>
<keyword evidence="3" id="KW-0804">Transcription</keyword>
<feature type="domain" description="Peptidase S24/S26A/S26B/S26C" evidence="4">
    <location>
        <begin position="87"/>
        <end position="208"/>
    </location>
</feature>
<proteinExistence type="predicted"/>
<organism evidence="6 7">
    <name type="scientific">Acinetobacter nematophilus</name>
    <dbReference type="NCBI Taxonomy" id="2994642"/>
    <lineage>
        <taxon>Bacteria</taxon>
        <taxon>Pseudomonadati</taxon>
        <taxon>Pseudomonadota</taxon>
        <taxon>Gammaproteobacteria</taxon>
        <taxon>Moraxellales</taxon>
        <taxon>Moraxellaceae</taxon>
        <taxon>Acinetobacter</taxon>
    </lineage>
</organism>
<name>A0A9X3DRM6_9GAMM</name>
<protein>
    <submittedName>
        <fullName evidence="6">Peptidase S24</fullName>
    </submittedName>
</protein>
<dbReference type="GO" id="GO:0003677">
    <property type="term" value="F:DNA binding"/>
    <property type="evidence" value="ECO:0007669"/>
    <property type="project" value="UniProtKB-KW"/>
</dbReference>
<sequence>MSNIEERLRIEIDRLGVSELARKTGFARNSLYNWGERANIPLDKLILLAEYGVNLNFVLYGDHGVQNNEQDLASDEFELIPVREDIKVSAGDGSIVGLEEKSKYCLAFRKDWLKSRGLKQKDLFVVFARGDSMEPTISDKDSLLVNTAEKIPQDGHIYVIRSSDTLWVKRIQKLLNGSFLLISDNKFYPPMQLDLTDNCDVEVIGKVVNSSKNFY</sequence>
<dbReference type="PANTHER" id="PTHR40661">
    <property type="match status" value="1"/>
</dbReference>
<evidence type="ECO:0000259" key="4">
    <source>
        <dbReference type="Pfam" id="PF00717"/>
    </source>
</evidence>
<dbReference type="EMBL" id="JAPKMY010000001">
    <property type="protein sequence ID" value="MCX5466512.1"/>
    <property type="molecule type" value="Genomic_DNA"/>
</dbReference>
<evidence type="ECO:0000256" key="3">
    <source>
        <dbReference type="ARBA" id="ARBA00023163"/>
    </source>
</evidence>
<dbReference type="InterPro" id="IPR039418">
    <property type="entry name" value="LexA-like"/>
</dbReference>
<dbReference type="InterPro" id="IPR010982">
    <property type="entry name" value="Lambda_DNA-bd_dom_sf"/>
</dbReference>
<dbReference type="Proteomes" id="UP001146019">
    <property type="component" value="Unassembled WGS sequence"/>
</dbReference>
<dbReference type="RefSeq" id="WP_266129027.1">
    <property type="nucleotide sequence ID" value="NZ_JAPKMY010000001.1"/>
</dbReference>
<feature type="domain" description="Bacteriophage CI repressor N-terminal" evidence="5">
    <location>
        <begin position="18"/>
        <end position="64"/>
    </location>
</feature>
<keyword evidence="1" id="KW-0805">Transcription regulation</keyword>
<dbReference type="GO" id="GO:0045892">
    <property type="term" value="P:negative regulation of DNA-templated transcription"/>
    <property type="evidence" value="ECO:0007669"/>
    <property type="project" value="InterPro"/>
</dbReference>
<dbReference type="InterPro" id="IPR015927">
    <property type="entry name" value="Peptidase_S24_S26A/B/C"/>
</dbReference>
<evidence type="ECO:0000259" key="5">
    <source>
        <dbReference type="Pfam" id="PF07022"/>
    </source>
</evidence>
<keyword evidence="2" id="KW-0238">DNA-binding</keyword>
<dbReference type="Gene3D" id="1.10.260.40">
    <property type="entry name" value="lambda repressor-like DNA-binding domains"/>
    <property type="match status" value="1"/>
</dbReference>
<dbReference type="Gene3D" id="2.10.109.10">
    <property type="entry name" value="Umud Fragment, subunit A"/>
    <property type="match status" value="1"/>
</dbReference>
<accession>A0A9X3DRM6</accession>
<reference evidence="6" key="1">
    <citation type="submission" date="2022-11" db="EMBL/GenBank/DDBJ databases">
        <title>Biodiversity and phylogenetic relationships of bacteria.</title>
        <authorList>
            <person name="Machado R.A.R."/>
            <person name="Bhat A."/>
            <person name="Loulou A."/>
            <person name="Kallel S."/>
        </authorList>
    </citation>
    <scope>NUCLEOTIDE SEQUENCE</scope>
    <source>
        <strain evidence="6">A-IN1</strain>
    </source>
</reference>
<evidence type="ECO:0000313" key="7">
    <source>
        <dbReference type="Proteomes" id="UP001146019"/>
    </source>
</evidence>
<dbReference type="InterPro" id="IPR010744">
    <property type="entry name" value="Phage_CI_N"/>
</dbReference>
<dbReference type="AlphaFoldDB" id="A0A9X3DRM6"/>
<evidence type="ECO:0000313" key="6">
    <source>
        <dbReference type="EMBL" id="MCX5466512.1"/>
    </source>
</evidence>
<comment type="caution">
    <text evidence="6">The sequence shown here is derived from an EMBL/GenBank/DDBJ whole genome shotgun (WGS) entry which is preliminary data.</text>
</comment>
<dbReference type="PANTHER" id="PTHR40661:SF3">
    <property type="entry name" value="FELS-1 PROPHAGE TRANSCRIPTIONAL REGULATOR"/>
    <property type="match status" value="1"/>
</dbReference>
<dbReference type="Pfam" id="PF07022">
    <property type="entry name" value="Phage_CI_repr"/>
    <property type="match status" value="1"/>
</dbReference>
<dbReference type="InterPro" id="IPR036286">
    <property type="entry name" value="LexA/Signal_pep-like_sf"/>
</dbReference>
<evidence type="ECO:0000256" key="1">
    <source>
        <dbReference type="ARBA" id="ARBA00023015"/>
    </source>
</evidence>
<dbReference type="Pfam" id="PF00717">
    <property type="entry name" value="Peptidase_S24"/>
    <property type="match status" value="1"/>
</dbReference>
<keyword evidence="7" id="KW-1185">Reference proteome</keyword>